<reference evidence="1" key="1">
    <citation type="submission" date="2022-08" db="EMBL/GenBank/DDBJ databases">
        <title>Genome Sequence of Lecanicillium fungicola.</title>
        <authorList>
            <person name="Buettner E."/>
        </authorList>
    </citation>
    <scope>NUCLEOTIDE SEQUENCE</scope>
    <source>
        <strain evidence="1">Babe33</strain>
    </source>
</reference>
<dbReference type="EMBL" id="JANJQO010000009">
    <property type="protein sequence ID" value="KAJ2984019.1"/>
    <property type="molecule type" value="Genomic_DNA"/>
</dbReference>
<protein>
    <submittedName>
        <fullName evidence="1">Uncharacterized protein</fullName>
    </submittedName>
</protein>
<sequence length="211" mass="23952">MENNRAIVIHALRAARESAAELLDVQQHQCYDRAFLQLATHLIAEAEIIIAHCQDESTKARVRRLQKGLEETRSGYPSSIGAIMVWMSADEDSIPENLPLEVARLLDVYRKTLKILSDSKEAFCDILFSMGTAMVHEETTQNEQELIALLGKLSAIIKEDERLLQTGESRSECFEDQIQAAMNRSKQVMARMVEIEAARKQPESLIQLMFY</sequence>
<evidence type="ECO:0000313" key="2">
    <source>
        <dbReference type="Proteomes" id="UP001143910"/>
    </source>
</evidence>
<evidence type="ECO:0000313" key="1">
    <source>
        <dbReference type="EMBL" id="KAJ2984019.1"/>
    </source>
</evidence>
<dbReference type="Proteomes" id="UP001143910">
    <property type="component" value="Unassembled WGS sequence"/>
</dbReference>
<proteinExistence type="predicted"/>
<gene>
    <name evidence="1" type="ORF">NQ176_g272</name>
</gene>
<keyword evidence="2" id="KW-1185">Reference proteome</keyword>
<name>A0ACC1NYP5_9HYPO</name>
<accession>A0ACC1NYP5</accession>
<organism evidence="1 2">
    <name type="scientific">Zarea fungicola</name>
    <dbReference type="NCBI Taxonomy" id="93591"/>
    <lineage>
        <taxon>Eukaryota</taxon>
        <taxon>Fungi</taxon>
        <taxon>Dikarya</taxon>
        <taxon>Ascomycota</taxon>
        <taxon>Pezizomycotina</taxon>
        <taxon>Sordariomycetes</taxon>
        <taxon>Hypocreomycetidae</taxon>
        <taxon>Hypocreales</taxon>
        <taxon>Cordycipitaceae</taxon>
        <taxon>Zarea</taxon>
    </lineage>
</organism>
<comment type="caution">
    <text evidence="1">The sequence shown here is derived from an EMBL/GenBank/DDBJ whole genome shotgun (WGS) entry which is preliminary data.</text>
</comment>